<dbReference type="Gene3D" id="3.30.450.40">
    <property type="match status" value="1"/>
</dbReference>
<keyword evidence="3" id="KW-1185">Reference proteome</keyword>
<protein>
    <submittedName>
        <fullName evidence="2">GAF domain protein</fullName>
    </submittedName>
</protein>
<dbReference type="PANTHER" id="PTHR43102:SF2">
    <property type="entry name" value="GAF DOMAIN-CONTAINING PROTEIN"/>
    <property type="match status" value="1"/>
</dbReference>
<evidence type="ECO:0000313" key="3">
    <source>
        <dbReference type="Proteomes" id="UP000060787"/>
    </source>
</evidence>
<dbReference type="Proteomes" id="UP000060787">
    <property type="component" value="Chromosome"/>
</dbReference>
<dbReference type="PANTHER" id="PTHR43102">
    <property type="entry name" value="SLR1143 PROTEIN"/>
    <property type="match status" value="1"/>
</dbReference>
<evidence type="ECO:0000259" key="1">
    <source>
        <dbReference type="PROSITE" id="PS50887"/>
    </source>
</evidence>
<evidence type="ECO:0000313" key="2">
    <source>
        <dbReference type="EMBL" id="ALN83192.1"/>
    </source>
</evidence>
<dbReference type="Gene3D" id="3.30.70.270">
    <property type="match status" value="1"/>
</dbReference>
<dbReference type="OrthoDB" id="9803824at2"/>
<dbReference type="KEGG" id="lab:LA76x_5090"/>
<dbReference type="PROSITE" id="PS50887">
    <property type="entry name" value="GGDEF"/>
    <property type="match status" value="1"/>
</dbReference>
<dbReference type="InterPro" id="IPR003018">
    <property type="entry name" value="GAF"/>
</dbReference>
<dbReference type="RefSeq" id="WP_057919728.1">
    <property type="nucleotide sequence ID" value="NZ_CP011129.1"/>
</dbReference>
<reference evidence="2 3" key="1">
    <citation type="journal article" date="2015" name="BMC Genomics">
        <title>Comparative genomics and metabolic profiling of the genus Lysobacter.</title>
        <authorList>
            <person name="de Bruijn I."/>
            <person name="Cheng X."/>
            <person name="de Jager V."/>
            <person name="Exposito R.G."/>
            <person name="Watrous J."/>
            <person name="Patel N."/>
            <person name="Postma J."/>
            <person name="Dorrestein P.C."/>
            <person name="Kobayashi D."/>
            <person name="Raaijmakers J.M."/>
        </authorList>
    </citation>
    <scope>NUCLEOTIDE SEQUENCE [LARGE SCALE GENOMIC DNA]</scope>
    <source>
        <strain evidence="2 3">76</strain>
    </source>
</reference>
<dbReference type="AlphaFoldDB" id="A0A0S2FI67"/>
<accession>A0A0S2FI67</accession>
<dbReference type="InterPro" id="IPR043128">
    <property type="entry name" value="Rev_trsase/Diguanyl_cyclase"/>
</dbReference>
<dbReference type="SMART" id="SM00065">
    <property type="entry name" value="GAF"/>
    <property type="match status" value="1"/>
</dbReference>
<organism evidence="2 3">
    <name type="scientific">Lysobacter antibioticus</name>
    <dbReference type="NCBI Taxonomy" id="84531"/>
    <lineage>
        <taxon>Bacteria</taxon>
        <taxon>Pseudomonadati</taxon>
        <taxon>Pseudomonadota</taxon>
        <taxon>Gammaproteobacteria</taxon>
        <taxon>Lysobacterales</taxon>
        <taxon>Lysobacteraceae</taxon>
        <taxon>Lysobacter</taxon>
    </lineage>
</organism>
<dbReference type="SUPFAM" id="SSF55781">
    <property type="entry name" value="GAF domain-like"/>
    <property type="match status" value="1"/>
</dbReference>
<proteinExistence type="predicted"/>
<dbReference type="STRING" id="84531.LA76x_5090"/>
<dbReference type="PATRIC" id="fig|84531.7.peg.351"/>
<feature type="domain" description="GGDEF" evidence="1">
    <location>
        <begin position="186"/>
        <end position="313"/>
    </location>
</feature>
<sequence length="313" mass="34622">MNVIAMKPETERQRALDQTRIVDSLPEPVYQDLVCLAAAICDTSIALISLVDRDRQWFKAKLGIDEREMPRSMAVCDHAIRKPAELFEVRDLASDPRFSEFPYVRDGRARFYAGVPLLTEQGAAIGTVCVLDQAPRTLDEQQRNALRSLSRVTSALIEAHRGKHVAEVKTLLQPQAKAPGPERAPQSLTIAVIRIQGYAELVARLGERATEKLLQALDQVLDQGLRHDLGDHIDRITGTPEYVAILRGDEVATRLNALRAALDRHQSSTSAAWAMGVAHAREPVEPMPAIYLRADEELSRQLDQAAGRMTAAA</sequence>
<dbReference type="InterPro" id="IPR029016">
    <property type="entry name" value="GAF-like_dom_sf"/>
</dbReference>
<name>A0A0S2FI67_LYSAN</name>
<dbReference type="EMBL" id="CP011129">
    <property type="protein sequence ID" value="ALN83192.1"/>
    <property type="molecule type" value="Genomic_DNA"/>
</dbReference>
<dbReference type="KEGG" id="laq:GLA29479_354"/>
<dbReference type="Pfam" id="PF01590">
    <property type="entry name" value="GAF"/>
    <property type="match status" value="1"/>
</dbReference>
<gene>
    <name evidence="2" type="ORF">LA76x_5090</name>
</gene>
<dbReference type="InterPro" id="IPR000160">
    <property type="entry name" value="GGDEF_dom"/>
</dbReference>